<feature type="binding site" evidence="8">
    <location>
        <position position="533"/>
    </location>
    <ligand>
        <name>ATP</name>
        <dbReference type="ChEBI" id="CHEBI:30616"/>
    </ligand>
</feature>
<dbReference type="InterPro" id="IPR045272">
    <property type="entry name" value="ANXUR1/2-like"/>
</dbReference>
<keyword evidence="9" id="KW-0812">Transmembrane</keyword>
<evidence type="ECO:0000256" key="9">
    <source>
        <dbReference type="SAM" id="Phobius"/>
    </source>
</evidence>
<dbReference type="PANTHER" id="PTHR34590">
    <property type="entry name" value="OS03G0124300 PROTEIN-RELATED"/>
    <property type="match status" value="1"/>
</dbReference>
<keyword evidence="9" id="KW-1133">Transmembrane helix</keyword>
<feature type="domain" description="Protein kinase" evidence="11">
    <location>
        <begin position="505"/>
        <end position="570"/>
    </location>
</feature>
<dbReference type="Gene3D" id="2.60.120.430">
    <property type="entry name" value="Galactose-binding lectin"/>
    <property type="match status" value="2"/>
</dbReference>
<dbReference type="PANTHER" id="PTHR34590:SF10">
    <property type="entry name" value="RECEPTOR-LIKE PROTEIN KINASE HERK 1"/>
    <property type="match status" value="1"/>
</dbReference>
<keyword evidence="9" id="KW-0472">Membrane</keyword>
<keyword evidence="10" id="KW-0732">Signal</keyword>
<keyword evidence="12" id="KW-0675">Receptor</keyword>
<dbReference type="FunFam" id="3.30.200.20:FF:000039">
    <property type="entry name" value="receptor-like protein kinase FERONIA"/>
    <property type="match status" value="1"/>
</dbReference>
<evidence type="ECO:0000256" key="2">
    <source>
        <dbReference type="ARBA" id="ARBA00022527"/>
    </source>
</evidence>
<keyword evidence="2" id="KW-0723">Serine/threonine-protein kinase</keyword>
<dbReference type="Pfam" id="PF12819">
    <property type="entry name" value="Malectin_like"/>
    <property type="match status" value="1"/>
</dbReference>
<keyword evidence="3" id="KW-0808">Transferase</keyword>
<evidence type="ECO:0000256" key="6">
    <source>
        <dbReference type="ARBA" id="ARBA00022840"/>
    </source>
</evidence>
<keyword evidence="5 12" id="KW-0418">Kinase</keyword>
<protein>
    <submittedName>
        <fullName evidence="12">Putative receptor-like protein kinase</fullName>
    </submittedName>
</protein>
<dbReference type="AlphaFoldDB" id="A0A833VGY7"/>
<dbReference type="OrthoDB" id="640180at2759"/>
<evidence type="ECO:0000313" key="12">
    <source>
        <dbReference type="EMBL" id="KAF3339792.1"/>
    </source>
</evidence>
<evidence type="ECO:0000256" key="3">
    <source>
        <dbReference type="ARBA" id="ARBA00022679"/>
    </source>
</evidence>
<dbReference type="Gene3D" id="3.30.200.20">
    <property type="entry name" value="Phosphorylase Kinase, domain 1"/>
    <property type="match status" value="1"/>
</dbReference>
<dbReference type="InterPro" id="IPR001245">
    <property type="entry name" value="Ser-Thr/Tyr_kinase_cat_dom"/>
</dbReference>
<keyword evidence="6 8" id="KW-0067">ATP-binding</keyword>
<keyword evidence="4 8" id="KW-0547">Nucleotide-binding</keyword>
<dbReference type="InterPro" id="IPR024788">
    <property type="entry name" value="Malectin-like_Carb-bd_dom"/>
</dbReference>
<evidence type="ECO:0000256" key="5">
    <source>
        <dbReference type="ARBA" id="ARBA00022777"/>
    </source>
</evidence>
<feature type="transmembrane region" description="Helical" evidence="9">
    <location>
        <begin position="414"/>
        <end position="438"/>
    </location>
</feature>
<dbReference type="GO" id="GO:0016020">
    <property type="term" value="C:membrane"/>
    <property type="evidence" value="ECO:0007669"/>
    <property type="project" value="UniProtKB-SubCell"/>
</dbReference>
<organism evidence="12 13">
    <name type="scientific">Carex littledalei</name>
    <dbReference type="NCBI Taxonomy" id="544730"/>
    <lineage>
        <taxon>Eukaryota</taxon>
        <taxon>Viridiplantae</taxon>
        <taxon>Streptophyta</taxon>
        <taxon>Embryophyta</taxon>
        <taxon>Tracheophyta</taxon>
        <taxon>Spermatophyta</taxon>
        <taxon>Magnoliopsida</taxon>
        <taxon>Liliopsida</taxon>
        <taxon>Poales</taxon>
        <taxon>Cyperaceae</taxon>
        <taxon>Cyperoideae</taxon>
        <taxon>Cariceae</taxon>
        <taxon>Carex</taxon>
        <taxon>Carex subgen. Euthyceras</taxon>
    </lineage>
</organism>
<dbReference type="PROSITE" id="PS00107">
    <property type="entry name" value="PROTEIN_KINASE_ATP"/>
    <property type="match status" value="1"/>
</dbReference>
<proteinExistence type="predicted"/>
<dbReference type="GO" id="GO:0005524">
    <property type="term" value="F:ATP binding"/>
    <property type="evidence" value="ECO:0007669"/>
    <property type="project" value="UniProtKB-UniRule"/>
</dbReference>
<dbReference type="InterPro" id="IPR011009">
    <property type="entry name" value="Kinase-like_dom_sf"/>
</dbReference>
<accession>A0A833VGY7</accession>
<dbReference type="EMBL" id="SWLB01000003">
    <property type="protein sequence ID" value="KAF3339792.1"/>
    <property type="molecule type" value="Genomic_DNA"/>
</dbReference>
<dbReference type="InterPro" id="IPR000719">
    <property type="entry name" value="Prot_kinase_dom"/>
</dbReference>
<evidence type="ECO:0000313" key="13">
    <source>
        <dbReference type="Proteomes" id="UP000623129"/>
    </source>
</evidence>
<dbReference type="InterPro" id="IPR017441">
    <property type="entry name" value="Protein_kinase_ATP_BS"/>
</dbReference>
<evidence type="ECO:0000256" key="4">
    <source>
        <dbReference type="ARBA" id="ARBA00022741"/>
    </source>
</evidence>
<dbReference type="GO" id="GO:0004714">
    <property type="term" value="F:transmembrane receptor protein tyrosine kinase activity"/>
    <property type="evidence" value="ECO:0007669"/>
    <property type="project" value="InterPro"/>
</dbReference>
<evidence type="ECO:0000256" key="8">
    <source>
        <dbReference type="PROSITE-ProRule" id="PRU10141"/>
    </source>
</evidence>
<feature type="chain" id="PRO_5032330751" evidence="10">
    <location>
        <begin position="24"/>
        <end position="570"/>
    </location>
</feature>
<dbReference type="SUPFAM" id="SSF56112">
    <property type="entry name" value="Protein kinase-like (PK-like)"/>
    <property type="match status" value="1"/>
</dbReference>
<keyword evidence="13" id="KW-1185">Reference proteome</keyword>
<reference evidence="12" key="1">
    <citation type="submission" date="2020-01" db="EMBL/GenBank/DDBJ databases">
        <title>Genome sequence of Kobresia littledalei, the first chromosome-level genome in the family Cyperaceae.</title>
        <authorList>
            <person name="Qu G."/>
        </authorList>
    </citation>
    <scope>NUCLEOTIDE SEQUENCE</scope>
    <source>
        <strain evidence="12">C.B.Clarke</strain>
        <tissue evidence="12">Leaf</tissue>
    </source>
</reference>
<evidence type="ECO:0000256" key="10">
    <source>
        <dbReference type="SAM" id="SignalP"/>
    </source>
</evidence>
<dbReference type="FunFam" id="2.60.120.430:FF:000013">
    <property type="entry name" value="Putative receptor-like protein kinase"/>
    <property type="match status" value="1"/>
</dbReference>
<name>A0A833VGY7_9POAL</name>
<sequence length="570" mass="62646">MEAFRRTPLLLSLLLSLLSTATATSFKPNISYYIDCGATKAIDFSNDSPPRIFKADDDSNLLSDNNSISLSNPNNSSTVSLYSTARASYSIFTYKFKMHPNTSNVLRLHFLPFSAPSHDLSTAKFSVHALNYILLDNFTVSDTASPTIKEFFLWTDSSDLEVQFIPQSKSIAFVSAIEAFIAPQEMLSDLNPTLIGDAAKPINGLLGNQVLETMYRVNMPGPLITPENGTLWRTWFTDDPYIYYADASNKTSVSTSLNYVPSLGSSEEIAPDAVYNSARIINVSDVQFISNPGFNINVTWGFRVDSGYQYLIRLHFCDIISETNSLDNGLVFTVYIMDYLALKNNLKISEHTTYPQEPFYIDFIAHVTSAQNITVSIGLDTTDSTKKNALLNGLEIFKVNNLTTNSRTLKKNHLAVILGATIGGVIVIALILSCIVVVSIKKQHQKHTPEVKETSHLLWSPMTGGVNSIDNSSKSGGATTIGASPRVDLGLLISFAQIKMATGNFDEKNLIGVGGFGKVYKGVLSNGIEVAVKRASSRSQQGFPEFQTEIEVLSQIRHRHLVSLIGYCDE</sequence>
<evidence type="ECO:0000259" key="11">
    <source>
        <dbReference type="PROSITE" id="PS50011"/>
    </source>
</evidence>
<feature type="signal peptide" evidence="10">
    <location>
        <begin position="1"/>
        <end position="23"/>
    </location>
</feature>
<comment type="caution">
    <text evidence="12">The sequence shown here is derived from an EMBL/GenBank/DDBJ whole genome shotgun (WGS) entry which is preliminary data.</text>
</comment>
<dbReference type="GO" id="GO:0004674">
    <property type="term" value="F:protein serine/threonine kinase activity"/>
    <property type="evidence" value="ECO:0007669"/>
    <property type="project" value="UniProtKB-KW"/>
</dbReference>
<dbReference type="Pfam" id="PF07714">
    <property type="entry name" value="PK_Tyr_Ser-Thr"/>
    <property type="match status" value="1"/>
</dbReference>
<dbReference type="PROSITE" id="PS50011">
    <property type="entry name" value="PROTEIN_KINASE_DOM"/>
    <property type="match status" value="1"/>
</dbReference>
<comment type="subcellular location">
    <subcellularLocation>
        <location evidence="1">Membrane</location>
        <topology evidence="1">Single-pass type I membrane protein</topology>
    </subcellularLocation>
</comment>
<gene>
    <name evidence="12" type="ORF">FCM35_KLT15563</name>
</gene>
<dbReference type="Proteomes" id="UP000623129">
    <property type="component" value="Unassembled WGS sequence"/>
</dbReference>
<keyword evidence="7" id="KW-0325">Glycoprotein</keyword>
<evidence type="ECO:0000256" key="7">
    <source>
        <dbReference type="ARBA" id="ARBA00023180"/>
    </source>
</evidence>
<evidence type="ECO:0000256" key="1">
    <source>
        <dbReference type="ARBA" id="ARBA00004479"/>
    </source>
</evidence>